<dbReference type="GO" id="GO:0003677">
    <property type="term" value="F:DNA binding"/>
    <property type="evidence" value="ECO:0007669"/>
    <property type="project" value="UniProtKB-UniRule"/>
</dbReference>
<evidence type="ECO:0000313" key="5">
    <source>
        <dbReference type="Proteomes" id="UP000198402"/>
    </source>
</evidence>
<dbReference type="PROSITE" id="PS50977">
    <property type="entry name" value="HTH_TETR_2"/>
    <property type="match status" value="1"/>
</dbReference>
<dbReference type="Pfam" id="PF14278">
    <property type="entry name" value="TetR_C_8"/>
    <property type="match status" value="1"/>
</dbReference>
<accession>A0A1Z5IHV2</accession>
<dbReference type="InterPro" id="IPR001647">
    <property type="entry name" value="HTH_TetR"/>
</dbReference>
<protein>
    <submittedName>
        <fullName evidence="4">TetR family transcriptional regulator</fullName>
    </submittedName>
</protein>
<keyword evidence="1 2" id="KW-0238">DNA-binding</keyword>
<feature type="domain" description="HTH tetR-type" evidence="3">
    <location>
        <begin position="9"/>
        <end position="69"/>
    </location>
</feature>
<evidence type="ECO:0000313" key="4">
    <source>
        <dbReference type="EMBL" id="GAX01330.1"/>
    </source>
</evidence>
<dbReference type="OrthoDB" id="9810250at2"/>
<proteinExistence type="predicted"/>
<dbReference type="RefSeq" id="WP_089136706.1">
    <property type="nucleotide sequence ID" value="NZ_BCMG01000006.1"/>
</dbReference>
<dbReference type="Proteomes" id="UP000198402">
    <property type="component" value="Unassembled WGS sequence"/>
</dbReference>
<sequence length="190" mass="22446">MHKQPKITAQTKQNFMKAFMDLNRHTPIEKITVKSLSDKAGYNRATFYNYFADVYDLYESVELYVFRKIKAKIEANIRHVDAQQNYIENFTSIAFQYKSYLEIILRNPNSDYFTTQVKTYLTNYWIQELDLPKNDIKVQYQLNFYLSAVMATVSHWLRNQNDMTITELAAFLQTMSSQGILPNILSKMTK</sequence>
<evidence type="ECO:0000256" key="2">
    <source>
        <dbReference type="PROSITE-ProRule" id="PRU00335"/>
    </source>
</evidence>
<dbReference type="Gene3D" id="1.10.357.10">
    <property type="entry name" value="Tetracycline Repressor, domain 2"/>
    <property type="match status" value="1"/>
</dbReference>
<evidence type="ECO:0000259" key="3">
    <source>
        <dbReference type="PROSITE" id="PS50977"/>
    </source>
</evidence>
<dbReference type="PANTHER" id="PTHR43479:SF11">
    <property type="entry name" value="ACREF_ENVCD OPERON REPRESSOR-RELATED"/>
    <property type="match status" value="1"/>
</dbReference>
<feature type="DNA-binding region" description="H-T-H motif" evidence="2">
    <location>
        <begin position="32"/>
        <end position="51"/>
    </location>
</feature>
<dbReference type="EMBL" id="BCMG01000006">
    <property type="protein sequence ID" value="GAX01330.1"/>
    <property type="molecule type" value="Genomic_DNA"/>
</dbReference>
<dbReference type="PANTHER" id="PTHR43479">
    <property type="entry name" value="ACREF/ENVCD OPERON REPRESSOR-RELATED"/>
    <property type="match status" value="1"/>
</dbReference>
<dbReference type="InterPro" id="IPR009057">
    <property type="entry name" value="Homeodomain-like_sf"/>
</dbReference>
<keyword evidence="5" id="KW-1185">Reference proteome</keyword>
<dbReference type="STRING" id="1302250.GCA_001313225_00965"/>
<evidence type="ECO:0000256" key="1">
    <source>
        <dbReference type="ARBA" id="ARBA00023125"/>
    </source>
</evidence>
<comment type="caution">
    <text evidence="4">The sequence shown here is derived from an EMBL/GenBank/DDBJ whole genome shotgun (WGS) entry which is preliminary data.</text>
</comment>
<dbReference type="SUPFAM" id="SSF46689">
    <property type="entry name" value="Homeodomain-like"/>
    <property type="match status" value="1"/>
</dbReference>
<dbReference type="InterPro" id="IPR039532">
    <property type="entry name" value="TetR_C_Firmicutes"/>
</dbReference>
<dbReference type="InterPro" id="IPR050624">
    <property type="entry name" value="HTH-type_Tx_Regulator"/>
</dbReference>
<name>A0A1Z5IHV2_9LACO</name>
<organism evidence="4 5">
    <name type="scientific">Secundilactobacillus silagei JCM 19001</name>
    <dbReference type="NCBI Taxonomy" id="1302250"/>
    <lineage>
        <taxon>Bacteria</taxon>
        <taxon>Bacillati</taxon>
        <taxon>Bacillota</taxon>
        <taxon>Bacilli</taxon>
        <taxon>Lactobacillales</taxon>
        <taxon>Lactobacillaceae</taxon>
        <taxon>Secundilactobacillus</taxon>
    </lineage>
</organism>
<dbReference type="AlphaFoldDB" id="A0A1Z5IHV2"/>
<reference evidence="4 5" key="1">
    <citation type="submission" date="2015-11" db="EMBL/GenBank/DDBJ databases">
        <title>Draft genome sequences of new species of the genus Lactobacillus isolated from orchardgrass silage.</title>
        <authorList>
            <person name="Tohno M."/>
            <person name="Tanizawa Y."/>
            <person name="Arita M."/>
        </authorList>
    </citation>
    <scope>NUCLEOTIDE SEQUENCE [LARGE SCALE GENOMIC DNA]</scope>
    <source>
        <strain evidence="4 5">IWT126</strain>
    </source>
</reference>
<gene>
    <name evidence="4" type="primary">tetR_15</name>
    <name evidence="4" type="ORF">IWT126_01356</name>
</gene>